<keyword evidence="2" id="KW-0223">Dioxygenase</keyword>
<evidence type="ECO:0000259" key="7">
    <source>
        <dbReference type="PROSITE" id="PS51393"/>
    </source>
</evidence>
<evidence type="ECO:0000256" key="1">
    <source>
        <dbReference type="ARBA" id="ARBA00022723"/>
    </source>
</evidence>
<dbReference type="InterPro" id="IPR001024">
    <property type="entry name" value="PLAT/LH2_dom"/>
</dbReference>
<dbReference type="CDD" id="cd00113">
    <property type="entry name" value="PLAT"/>
    <property type="match status" value="1"/>
</dbReference>
<accession>A0A7M7HLJ8</accession>
<evidence type="ECO:0000313" key="9">
    <source>
        <dbReference type="Proteomes" id="UP000007110"/>
    </source>
</evidence>
<dbReference type="InterPro" id="IPR036392">
    <property type="entry name" value="PLAT/LH2_dom_sf"/>
</dbReference>
<dbReference type="InterPro" id="IPR000907">
    <property type="entry name" value="LipOase"/>
</dbReference>
<keyword evidence="4" id="KW-0443">Lipid metabolism</keyword>
<dbReference type="InterPro" id="IPR020834">
    <property type="entry name" value="LipOase_CS"/>
</dbReference>
<dbReference type="OrthoDB" id="407298at2759"/>
<name>A0A7M7HLJ8_STRPU</name>
<dbReference type="OMA" id="MEMIMAS"/>
<keyword evidence="3" id="KW-0560">Oxidoreductase</keyword>
<feature type="domain" description="Lipoxygenase" evidence="7">
    <location>
        <begin position="115"/>
        <end position="674"/>
    </location>
</feature>
<keyword evidence="1" id="KW-0479">Metal-binding</keyword>
<dbReference type="PANTHER" id="PTHR11771">
    <property type="entry name" value="LIPOXYGENASE"/>
    <property type="match status" value="1"/>
</dbReference>
<dbReference type="EnsemblMetazoa" id="XM_011670364">
    <property type="protein sequence ID" value="XP_011668666"/>
    <property type="gene ID" value="LOC575389"/>
</dbReference>
<dbReference type="InterPro" id="IPR013819">
    <property type="entry name" value="LipOase_C"/>
</dbReference>
<feature type="domain" description="PLAT" evidence="6">
    <location>
        <begin position="12"/>
        <end position="131"/>
    </location>
</feature>
<dbReference type="SUPFAM" id="SSF49723">
    <property type="entry name" value="Lipase/lipooxygenase domain (PLAT/LH2 domain)"/>
    <property type="match status" value="1"/>
</dbReference>
<evidence type="ECO:0000256" key="3">
    <source>
        <dbReference type="ARBA" id="ARBA00023002"/>
    </source>
</evidence>
<dbReference type="PRINTS" id="PR00087">
    <property type="entry name" value="LIPOXYGENASE"/>
</dbReference>
<sequence length="674" mass="76299">MGTACTKTSSGTKYTLFVKTGDRFGMGTDAAVSVAFYNEQGLRSPDFKLGNLFQNDFKSGHVDKMQIVFENHQFGDPAHIELSRNRCGLGDSWFCEVVRVVNVETKRVHMFPIHRWVNPESPIKLKEYDAVLPQYDENVAQRQGELKRKRDLYVPVRNEQTGMITYKDLPPDENFSISSTFDLAGNGVKLLATAAIMNFTVETWDSLKGIEEIYREPHFPVPLGVQNWRSDKAFGNQRLAGCNPAMIRLCTEIPENFAVSESDLEPLLEGLTTKDATKDKRLFIIDYKFLKGLPCLNDREMCAPLALFFVNKDKYLMPVAIQLYQDPAPDNPVFYPTDPEYTWLMAKCYFNLADSSVHESASHLGFTHLFGESVVIATHRYLAPSHPIFRLLAPHFLYLLAINDKAMGDLMGEGGFADDVMNIGAVGMAEIVKRAFATYRLDVEGSLHADLQERGVSDPEVLPNYHYRDDALLLHKAIYCLVEQVVEHHYDTPEKIVGDEELQEWAWFLGGQPKCEGDITAEIKGFPNSGRLETSREITTVITDFIFTFTAEHAAVNFGQYDNFGFPPSYPAWLSGKPPHDKTALCEKDIIDKLPSKKQTLRTMAITALLSSRDNKPLGDFEVQYMYDPIGIKALERFRAELKQIGNTIDERNKTREEKYHWLHPSAVPNSISI</sequence>
<dbReference type="InterPro" id="IPR036226">
    <property type="entry name" value="LipOase_C_sf"/>
</dbReference>
<reference evidence="8" key="2">
    <citation type="submission" date="2021-01" db="UniProtKB">
        <authorList>
            <consortium name="EnsemblMetazoa"/>
        </authorList>
    </citation>
    <scope>IDENTIFICATION</scope>
</reference>
<dbReference type="Gene3D" id="3.10.450.60">
    <property type="match status" value="1"/>
</dbReference>
<dbReference type="AlphaFoldDB" id="A0A7M7HLJ8"/>
<keyword evidence="9" id="KW-1185">Reference proteome</keyword>
<organism evidence="8 9">
    <name type="scientific">Strongylocentrotus purpuratus</name>
    <name type="common">Purple sea urchin</name>
    <dbReference type="NCBI Taxonomy" id="7668"/>
    <lineage>
        <taxon>Eukaryota</taxon>
        <taxon>Metazoa</taxon>
        <taxon>Echinodermata</taxon>
        <taxon>Eleutherozoa</taxon>
        <taxon>Echinozoa</taxon>
        <taxon>Echinoidea</taxon>
        <taxon>Euechinoidea</taxon>
        <taxon>Echinacea</taxon>
        <taxon>Camarodonta</taxon>
        <taxon>Echinidea</taxon>
        <taxon>Strongylocentrotidae</taxon>
        <taxon>Strongylocentrotus</taxon>
    </lineage>
</organism>
<evidence type="ECO:0000256" key="4">
    <source>
        <dbReference type="ARBA" id="ARBA00023098"/>
    </source>
</evidence>
<dbReference type="SUPFAM" id="SSF48484">
    <property type="entry name" value="Lipoxigenase"/>
    <property type="match status" value="1"/>
</dbReference>
<dbReference type="Gene3D" id="2.40.180.10">
    <property type="entry name" value="Catalase core domain"/>
    <property type="match status" value="1"/>
</dbReference>
<proteinExistence type="predicted"/>
<dbReference type="PROSITE" id="PS51393">
    <property type="entry name" value="LIPOXYGENASE_3"/>
    <property type="match status" value="1"/>
</dbReference>
<evidence type="ECO:0000313" key="8">
    <source>
        <dbReference type="EnsemblMetazoa" id="XP_011668666"/>
    </source>
</evidence>
<dbReference type="InParanoid" id="A0A7M7HLJ8"/>
<dbReference type="Proteomes" id="UP000007110">
    <property type="component" value="Unassembled WGS sequence"/>
</dbReference>
<protein>
    <submittedName>
        <fullName evidence="8">Uncharacterized protein</fullName>
    </submittedName>
</protein>
<dbReference type="GO" id="GO:0034440">
    <property type="term" value="P:lipid oxidation"/>
    <property type="evidence" value="ECO:0007669"/>
    <property type="project" value="InterPro"/>
</dbReference>
<dbReference type="RefSeq" id="XP_011668666.2">
    <property type="nucleotide sequence ID" value="XM_011670364.2"/>
</dbReference>
<comment type="caution">
    <text evidence="5">Lacks conserved residue(s) required for the propagation of feature annotation.</text>
</comment>
<dbReference type="Gene3D" id="1.20.245.10">
    <property type="entry name" value="Lipoxygenase-1, Domain 5"/>
    <property type="match status" value="1"/>
</dbReference>
<dbReference type="Pfam" id="PF01477">
    <property type="entry name" value="PLAT"/>
    <property type="match status" value="1"/>
</dbReference>
<dbReference type="GO" id="GO:0046872">
    <property type="term" value="F:metal ion binding"/>
    <property type="evidence" value="ECO:0007669"/>
    <property type="project" value="UniProtKB-KW"/>
</dbReference>
<evidence type="ECO:0000259" key="6">
    <source>
        <dbReference type="PROSITE" id="PS50095"/>
    </source>
</evidence>
<dbReference type="PROSITE" id="PS50095">
    <property type="entry name" value="PLAT"/>
    <property type="match status" value="1"/>
</dbReference>
<dbReference type="GO" id="GO:0016702">
    <property type="term" value="F:oxidoreductase activity, acting on single donors with incorporation of molecular oxygen, incorporation of two atoms of oxygen"/>
    <property type="evidence" value="ECO:0007669"/>
    <property type="project" value="InterPro"/>
</dbReference>
<reference evidence="9" key="1">
    <citation type="submission" date="2015-02" db="EMBL/GenBank/DDBJ databases">
        <title>Genome sequencing for Strongylocentrotus purpuratus.</title>
        <authorList>
            <person name="Murali S."/>
            <person name="Liu Y."/>
            <person name="Vee V."/>
            <person name="English A."/>
            <person name="Wang M."/>
            <person name="Skinner E."/>
            <person name="Han Y."/>
            <person name="Muzny D.M."/>
            <person name="Worley K.C."/>
            <person name="Gibbs R.A."/>
        </authorList>
    </citation>
    <scope>NUCLEOTIDE SEQUENCE</scope>
</reference>
<dbReference type="FunCoup" id="A0A7M7HLJ8">
    <property type="interactions" value="100"/>
</dbReference>
<dbReference type="SMART" id="SM00308">
    <property type="entry name" value="LH2"/>
    <property type="match status" value="1"/>
</dbReference>
<evidence type="ECO:0000256" key="2">
    <source>
        <dbReference type="ARBA" id="ARBA00022964"/>
    </source>
</evidence>
<dbReference type="KEGG" id="spu:575389"/>
<dbReference type="PROSITE" id="PS00081">
    <property type="entry name" value="LIPOXYGENASE_2"/>
    <property type="match status" value="1"/>
</dbReference>
<dbReference type="Pfam" id="PF00305">
    <property type="entry name" value="Lipoxygenase"/>
    <property type="match status" value="1"/>
</dbReference>
<evidence type="ECO:0000256" key="5">
    <source>
        <dbReference type="PROSITE-ProRule" id="PRU00152"/>
    </source>
</evidence>
<dbReference type="GeneID" id="575389"/>